<proteinExistence type="predicted"/>
<feature type="transmembrane region" description="Helical" evidence="1">
    <location>
        <begin position="12"/>
        <end position="28"/>
    </location>
</feature>
<organism evidence="2 3">
    <name type="scientific">Moheibacter lacus</name>
    <dbReference type="NCBI Taxonomy" id="2745851"/>
    <lineage>
        <taxon>Bacteria</taxon>
        <taxon>Pseudomonadati</taxon>
        <taxon>Bacteroidota</taxon>
        <taxon>Flavobacteriia</taxon>
        <taxon>Flavobacteriales</taxon>
        <taxon>Weeksellaceae</taxon>
        <taxon>Moheibacter</taxon>
    </lineage>
</organism>
<feature type="transmembrane region" description="Helical" evidence="1">
    <location>
        <begin position="301"/>
        <end position="320"/>
    </location>
</feature>
<feature type="transmembrane region" description="Helical" evidence="1">
    <location>
        <begin position="268"/>
        <end position="289"/>
    </location>
</feature>
<keyword evidence="1" id="KW-0472">Membrane</keyword>
<dbReference type="PANTHER" id="PTHR16214:SF3">
    <property type="entry name" value="TRANSMEMBRANE PROTEIN 260"/>
    <property type="match status" value="1"/>
</dbReference>
<evidence type="ECO:0000256" key="1">
    <source>
        <dbReference type="SAM" id="Phobius"/>
    </source>
</evidence>
<feature type="transmembrane region" description="Helical" evidence="1">
    <location>
        <begin position="623"/>
        <end position="647"/>
    </location>
</feature>
<feature type="transmembrane region" description="Helical" evidence="1">
    <location>
        <begin position="76"/>
        <end position="97"/>
    </location>
</feature>
<gene>
    <name evidence="2" type="ORF">HU137_07340</name>
</gene>
<keyword evidence="1" id="KW-1133">Transmembrane helix</keyword>
<dbReference type="InterPro" id="IPR021280">
    <property type="entry name" value="TMEM260-like"/>
</dbReference>
<feature type="transmembrane region" description="Helical" evidence="1">
    <location>
        <begin position="129"/>
        <end position="146"/>
    </location>
</feature>
<dbReference type="SUPFAM" id="SSF81901">
    <property type="entry name" value="HCP-like"/>
    <property type="match status" value="1"/>
</dbReference>
<evidence type="ECO:0000313" key="2">
    <source>
        <dbReference type="EMBL" id="MBA5629583.1"/>
    </source>
</evidence>
<feature type="transmembrane region" description="Helical" evidence="1">
    <location>
        <begin position="188"/>
        <end position="218"/>
    </location>
</feature>
<dbReference type="InterPro" id="IPR052724">
    <property type="entry name" value="GT117_domain-containing"/>
</dbReference>
<protein>
    <submittedName>
        <fullName evidence="2">DUF2723 domain-containing protein</fullName>
    </submittedName>
</protein>
<feature type="transmembrane region" description="Helical" evidence="1">
    <location>
        <begin position="569"/>
        <end position="586"/>
    </location>
</feature>
<keyword evidence="1" id="KW-0812">Transmembrane</keyword>
<feature type="transmembrane region" description="Helical" evidence="1">
    <location>
        <begin position="659"/>
        <end position="676"/>
    </location>
</feature>
<sequence length="1212" mass="138837">MNIPFKKWNNLIGFALFILASFVYLMTMERKLSFWDCGEYIVSSAKLGVTHAPGAALFQLIGSVWAGLAFGDGSKYALVINSMSAICSALTIMFLFWTITHFVRRMFFVTKQNELVENAFQTSLSKSQALITLGSGLVGAMVFMFSDSFWFSAAEGEVYAMASLFTAILIWLGCKWEEESDEQRGNKWFLLICLTIGLATGVHLMAILAIPAVCYMYYAKNYKLTIKSFLLANLFTAIFLGFVFKYLFKWVMTIFGKTEIYVVNNFGLPFNSGTVVAGILLALVFFLAFKYTKKYNWKLGNTLVLSIAFMIIGFSCWLVIPIRANANPHMNLNDPDTALGMLDYFNREQYGDWPTIYGQTYTANFAADGIAVSPDGNYQTKITGENYVKDNRTEKYIKVSDRKDYVYNDKHIKFFPKMYNNLPDVMENYAAMYGFPEFTINAAFFNDMEDHPEVRAQKRQMAEARFNELLQKKHDGTLKIADLQKNAELLDIQPPTFGQQINYFLDYQLDYMFFRYFMWNFSGKQNDWEGNMQVTKGNWITGIPFFDNARLGDQSKLPAVYKENKGHNVYFMLPLILGLIGFFVQYNRNVTHWWAILSLFLLTSVGIIFYTSVKPFEPRERDYALVSSFYAFSIWVGLGVQGIYILIKKFKKRELTPSVSIVISAFCLAIPLLMGFQNWDDHDRSKREGAYALAYNYLNNLDENSILFVYGDNDTYPLWGLQETELFRDDVKIVNYTLLGSPWNIEQSLRKTYDAPALPSKLQYKDFQLNTNDNIMVVAGNIKSIFGELHSIIKPDAGLSVAEIMSLPADQITQYLVDPGYDPAGIQQLYNSVKPLEQYLVKDSMTAKEAFEFIMDNKNPAKAALADYFGYPVGAVNYLPVDKIIIPVNKANAIKSGIVDAKDADKIVDQITVTLGKRQLYKSELLMISMFAEYNWDRSIYFSGGGVSDPGNIFWLSDYLENNGFSYKLVPIYTRFGEGGKLGRSNTDQMYTNFKDFKWANFNLDDASFSNTDRNYTNTYRNIAVRLADDFTERGDKVKAKEVLDKVMEMIPDQPRYDYGLSTERIAQAYNKIGETKKAEALLKTAKQRLIEKMNFYESLPDNIRYTVSGDMNDARSDYSLMVYGRVSELLSKKDTIQAMQYFKQEFKPVRDKLVQSYQTYNKDGNVDVREQNNIDGQFRFVSEFLGIAELIDTTYAKKETNELYNILTNEK</sequence>
<reference evidence="2 3" key="1">
    <citation type="submission" date="2020-07" db="EMBL/GenBank/DDBJ databases">
        <title>Moheibacter lacus sp. nov., a member of the family Flavobacteriaceae isolated from freshwater lake sediment.</title>
        <authorList>
            <person name="Liu Y."/>
        </authorList>
    </citation>
    <scope>NUCLEOTIDE SEQUENCE [LARGE SCALE GENOMIC DNA]</scope>
    <source>
        <strain evidence="2 3">BDHS18</strain>
    </source>
</reference>
<name>A0A838ZS20_9FLAO</name>
<comment type="caution">
    <text evidence="2">The sequence shown here is derived from an EMBL/GenBank/DDBJ whole genome shotgun (WGS) entry which is preliminary data.</text>
</comment>
<dbReference type="Proteomes" id="UP000552241">
    <property type="component" value="Unassembled WGS sequence"/>
</dbReference>
<keyword evidence="3" id="KW-1185">Reference proteome</keyword>
<accession>A0A838ZS20</accession>
<dbReference type="PANTHER" id="PTHR16214">
    <property type="entry name" value="TRANSMEMBRANE PROTEIN 260"/>
    <property type="match status" value="1"/>
</dbReference>
<evidence type="ECO:0000313" key="3">
    <source>
        <dbReference type="Proteomes" id="UP000552241"/>
    </source>
</evidence>
<feature type="transmembrane region" description="Helical" evidence="1">
    <location>
        <begin position="592"/>
        <end position="611"/>
    </location>
</feature>
<dbReference type="Pfam" id="PF11028">
    <property type="entry name" value="TMEM260-like"/>
    <property type="match status" value="1"/>
</dbReference>
<feature type="transmembrane region" description="Helical" evidence="1">
    <location>
        <begin position="49"/>
        <end position="70"/>
    </location>
</feature>
<feature type="transmembrane region" description="Helical" evidence="1">
    <location>
        <begin position="230"/>
        <end position="248"/>
    </location>
</feature>
<dbReference type="EMBL" id="JACDZE010000001">
    <property type="protein sequence ID" value="MBA5629583.1"/>
    <property type="molecule type" value="Genomic_DNA"/>
</dbReference>
<dbReference type="RefSeq" id="WP_182043131.1">
    <property type="nucleotide sequence ID" value="NZ_JACDZE010000001.1"/>
</dbReference>
<feature type="transmembrane region" description="Helical" evidence="1">
    <location>
        <begin position="158"/>
        <end position="176"/>
    </location>
</feature>
<dbReference type="AlphaFoldDB" id="A0A838ZS20"/>